<feature type="chain" id="PRO_5020882157" evidence="4">
    <location>
        <begin position="20"/>
        <end position="805"/>
    </location>
</feature>
<dbReference type="OrthoDB" id="606851at2"/>
<dbReference type="AlphaFoldDB" id="A0A4U1BXQ1"/>
<dbReference type="InterPro" id="IPR037066">
    <property type="entry name" value="Plug_dom_sf"/>
</dbReference>
<dbReference type="Gene3D" id="2.40.170.20">
    <property type="entry name" value="TonB-dependent receptor, beta-barrel domain"/>
    <property type="match status" value="1"/>
</dbReference>
<organism evidence="7 8">
    <name type="scientific">Pedobacter cryotolerans</name>
    <dbReference type="NCBI Taxonomy" id="2571270"/>
    <lineage>
        <taxon>Bacteria</taxon>
        <taxon>Pseudomonadati</taxon>
        <taxon>Bacteroidota</taxon>
        <taxon>Sphingobacteriia</taxon>
        <taxon>Sphingobacteriales</taxon>
        <taxon>Sphingobacteriaceae</taxon>
        <taxon>Pedobacter</taxon>
    </lineage>
</organism>
<dbReference type="InterPro" id="IPR012910">
    <property type="entry name" value="Plug_dom"/>
</dbReference>
<keyword evidence="2" id="KW-0472">Membrane</keyword>
<feature type="domain" description="Outer membrane protein beta-barrel" evidence="6">
    <location>
        <begin position="380"/>
        <end position="778"/>
    </location>
</feature>
<dbReference type="Pfam" id="PF13715">
    <property type="entry name" value="CarbopepD_reg_2"/>
    <property type="match status" value="1"/>
</dbReference>
<sequence>MKSLLTLIISLLISIIVKSQTTDGYSISGNILDSVTNKPINFATVILKNEKNVQLKSVLTNKEGFFNLDKLANGTFQLLIINVGSQNKKASVVINNSSKNFGNLFLVTSPTQLKGVTISAERPLIKQEIDRITYDLKADPESKVNSVLEMMRKVPMLSVDGDDNIQLQGNSNYKILINGRPSGMMERNPKDILKSMPASSIERIEVITTPPAKYDGEGLSGIINIITFKKLDNGTNGTINVNHRFPVGGPGMGGSFTLKSGKFGMASNFGGNLNSTPLLNNSNTRFTTGINPTNLFQTGVRDSEGKSGYIGTELSFEIDSLNLISAQINYNASDNESFNAQNSLLSNNNAIIQRYELNNNLTGSGNGIDAAINYQLGFKKDKNQLLTFSYRYYDFTNNQFNNVNIINPIAYNLTDYQQFNSGGSKEQTLQVDYTLPIKKLIIEAGAKAIFRDNNSNFEVQSLNQDGNYIIDALRTNIFDNTQNVYGIYNTYQFNLKQWGIKAGLRAEQTAINANFYGANEQFTSNALNFIPSISINRKFKNNTSINFGASSRIQRPGINQLNPFVDRSNPNFETTGNPDLKPMSGNSVEMSFSSFKKLQLNVGLRGMFFKDIIMPRIVTDEITNITRSSYGNNGTATMVGLNVNANYPFSSKLRASLNLTANYGRVSGEVNGTLIETKGLMKRAFGSLTYKPSKTWQATGSVNYNGRNFTLQGSTNAFVTSSLSINKDFLANKLSISLAANNAFNKYRNVINSINGPSFTQESFNQNYQRNFTTSINYRFGKLKEAIKKNKKGINNSDVSSGAAI</sequence>
<dbReference type="Pfam" id="PF14905">
    <property type="entry name" value="OMP_b-brl_3"/>
    <property type="match status" value="1"/>
</dbReference>
<evidence type="ECO:0000256" key="2">
    <source>
        <dbReference type="ARBA" id="ARBA00023136"/>
    </source>
</evidence>
<evidence type="ECO:0000256" key="3">
    <source>
        <dbReference type="ARBA" id="ARBA00023237"/>
    </source>
</evidence>
<feature type="domain" description="TonB-dependent receptor plug" evidence="5">
    <location>
        <begin position="142"/>
        <end position="221"/>
    </location>
</feature>
<dbReference type="Pfam" id="PF07715">
    <property type="entry name" value="Plug"/>
    <property type="match status" value="1"/>
</dbReference>
<comment type="caution">
    <text evidence="7">The sequence shown here is derived from an EMBL/GenBank/DDBJ whole genome shotgun (WGS) entry which is preliminary data.</text>
</comment>
<dbReference type="SUPFAM" id="SSF49478">
    <property type="entry name" value="Cna protein B-type domain"/>
    <property type="match status" value="1"/>
</dbReference>
<comment type="subcellular location">
    <subcellularLocation>
        <location evidence="1">Cell outer membrane</location>
    </subcellularLocation>
</comment>
<accession>A0A4U1BXQ1</accession>
<keyword evidence="4" id="KW-0732">Signal</keyword>
<dbReference type="Gene3D" id="2.170.130.10">
    <property type="entry name" value="TonB-dependent receptor, plug domain"/>
    <property type="match status" value="1"/>
</dbReference>
<dbReference type="InterPro" id="IPR036942">
    <property type="entry name" value="Beta-barrel_TonB_sf"/>
</dbReference>
<reference evidence="7 8" key="1">
    <citation type="submission" date="2019-04" db="EMBL/GenBank/DDBJ databases">
        <title>Pedobacter sp. AR-2-6 sp. nov., isolated from Arctic soil.</title>
        <authorList>
            <person name="Dahal R.H."/>
            <person name="Kim D.-U."/>
        </authorList>
    </citation>
    <scope>NUCLEOTIDE SEQUENCE [LARGE SCALE GENOMIC DNA]</scope>
    <source>
        <strain evidence="7 8">AR-2-6</strain>
    </source>
</reference>
<evidence type="ECO:0000259" key="6">
    <source>
        <dbReference type="Pfam" id="PF14905"/>
    </source>
</evidence>
<keyword evidence="3" id="KW-0998">Cell outer membrane</keyword>
<dbReference type="SUPFAM" id="SSF56935">
    <property type="entry name" value="Porins"/>
    <property type="match status" value="1"/>
</dbReference>
<proteinExistence type="predicted"/>
<name>A0A4U1BXQ1_9SPHI</name>
<dbReference type="EMBL" id="SWBO01000014">
    <property type="protein sequence ID" value="TKB97144.1"/>
    <property type="molecule type" value="Genomic_DNA"/>
</dbReference>
<keyword evidence="8" id="KW-1185">Reference proteome</keyword>
<dbReference type="Proteomes" id="UP000310477">
    <property type="component" value="Unassembled WGS sequence"/>
</dbReference>
<keyword evidence="7" id="KW-0675">Receptor</keyword>
<gene>
    <name evidence="7" type="ORF">FA045_17315</name>
</gene>
<dbReference type="InterPro" id="IPR041700">
    <property type="entry name" value="OMP_b-brl_3"/>
</dbReference>
<feature type="signal peptide" evidence="4">
    <location>
        <begin position="1"/>
        <end position="19"/>
    </location>
</feature>
<evidence type="ECO:0000313" key="8">
    <source>
        <dbReference type="Proteomes" id="UP000310477"/>
    </source>
</evidence>
<dbReference type="PANTHER" id="PTHR40980">
    <property type="entry name" value="PLUG DOMAIN-CONTAINING PROTEIN"/>
    <property type="match status" value="1"/>
</dbReference>
<dbReference type="RefSeq" id="WP_136878343.1">
    <property type="nucleotide sequence ID" value="NZ_SWBO01000014.1"/>
</dbReference>
<evidence type="ECO:0000256" key="4">
    <source>
        <dbReference type="SAM" id="SignalP"/>
    </source>
</evidence>
<dbReference type="PANTHER" id="PTHR40980:SF4">
    <property type="entry name" value="TONB-DEPENDENT RECEPTOR-LIKE BETA-BARREL DOMAIN-CONTAINING PROTEIN"/>
    <property type="match status" value="1"/>
</dbReference>
<evidence type="ECO:0000256" key="1">
    <source>
        <dbReference type="ARBA" id="ARBA00004442"/>
    </source>
</evidence>
<evidence type="ECO:0000259" key="5">
    <source>
        <dbReference type="Pfam" id="PF07715"/>
    </source>
</evidence>
<evidence type="ECO:0000313" key="7">
    <source>
        <dbReference type="EMBL" id="TKB97144.1"/>
    </source>
</evidence>
<dbReference type="GO" id="GO:0009279">
    <property type="term" value="C:cell outer membrane"/>
    <property type="evidence" value="ECO:0007669"/>
    <property type="project" value="UniProtKB-SubCell"/>
</dbReference>
<protein>
    <submittedName>
        <fullName evidence="7">TonB-dependent receptor</fullName>
    </submittedName>
</protein>
<dbReference type="Gene3D" id="2.60.40.1120">
    <property type="entry name" value="Carboxypeptidase-like, regulatory domain"/>
    <property type="match status" value="1"/>
</dbReference>